<name>A0A521C9Z6_9FLAO</name>
<reference evidence="2 3" key="1">
    <citation type="submission" date="2017-05" db="EMBL/GenBank/DDBJ databases">
        <authorList>
            <person name="Varghese N."/>
            <person name="Submissions S."/>
        </authorList>
    </citation>
    <scope>NUCLEOTIDE SEQUENCE [LARGE SCALE GENOMIC DNA]</scope>
    <source>
        <strain evidence="2 3">DSM 19382</strain>
    </source>
</reference>
<dbReference type="Proteomes" id="UP000317289">
    <property type="component" value="Unassembled WGS sequence"/>
</dbReference>
<proteinExistence type="predicted"/>
<dbReference type="Proteomes" id="UP000468990">
    <property type="component" value="Unassembled WGS sequence"/>
</dbReference>
<dbReference type="EMBL" id="WKKG01000001">
    <property type="protein sequence ID" value="MRX66455.1"/>
    <property type="molecule type" value="Genomic_DNA"/>
</dbReference>
<accession>A0A521C9Z6</accession>
<sequence>MNKFLNYISIAVVAFTLFSCNKNEWTPEKEAEFKRGLKDGLEEKANGMCTKEQIDFIADCSFEKIKSNNYKPKDLKTPGIVLHIKQLTQECTKEVFLKNKSKTGESAWTPQTEKGFKALIKDKFINSGTNIKDAIFMAECTMAKLKEQNLGPAEIQDPKNATIAFEAGKSCREELMKKK</sequence>
<reference evidence="1 4" key="2">
    <citation type="submission" date="2019-11" db="EMBL/GenBank/DDBJ databases">
        <title>Flavobacterium resistens genome.</title>
        <authorList>
            <person name="Wilson V.M."/>
            <person name="Newman J.D."/>
        </authorList>
    </citation>
    <scope>NUCLEOTIDE SEQUENCE [LARGE SCALE GENOMIC DNA]</scope>
    <source>
        <strain evidence="1 4">DSM 19382</strain>
    </source>
</reference>
<gene>
    <name evidence="1" type="ORF">GJU42_00590</name>
    <name evidence="2" type="ORF">SAMN06265349_102352</name>
</gene>
<dbReference type="EMBL" id="FXTA01000002">
    <property type="protein sequence ID" value="SMO56292.1"/>
    <property type="molecule type" value="Genomic_DNA"/>
</dbReference>
<evidence type="ECO:0000313" key="2">
    <source>
        <dbReference type="EMBL" id="SMO56292.1"/>
    </source>
</evidence>
<dbReference type="PROSITE" id="PS51257">
    <property type="entry name" value="PROKAR_LIPOPROTEIN"/>
    <property type="match status" value="1"/>
</dbReference>
<keyword evidence="4" id="KW-1185">Reference proteome</keyword>
<evidence type="ECO:0008006" key="5">
    <source>
        <dbReference type="Google" id="ProtNLM"/>
    </source>
</evidence>
<dbReference type="RefSeq" id="WP_142450114.1">
    <property type="nucleotide sequence ID" value="NZ_FXTA01000002.1"/>
</dbReference>
<dbReference type="AlphaFoldDB" id="A0A521C9Z6"/>
<evidence type="ECO:0000313" key="3">
    <source>
        <dbReference type="Proteomes" id="UP000317289"/>
    </source>
</evidence>
<evidence type="ECO:0000313" key="4">
    <source>
        <dbReference type="Proteomes" id="UP000468990"/>
    </source>
</evidence>
<dbReference type="OrthoDB" id="1351435at2"/>
<organism evidence="2 3">
    <name type="scientific">Flavobacterium resistens</name>
    <dbReference type="NCBI Taxonomy" id="443612"/>
    <lineage>
        <taxon>Bacteria</taxon>
        <taxon>Pseudomonadati</taxon>
        <taxon>Bacteroidota</taxon>
        <taxon>Flavobacteriia</taxon>
        <taxon>Flavobacteriales</taxon>
        <taxon>Flavobacteriaceae</taxon>
        <taxon>Flavobacterium</taxon>
    </lineage>
</organism>
<protein>
    <recommendedName>
        <fullName evidence="5">Lipoprotein</fullName>
    </recommendedName>
</protein>
<evidence type="ECO:0000313" key="1">
    <source>
        <dbReference type="EMBL" id="MRX66455.1"/>
    </source>
</evidence>